<gene>
    <name evidence="2" type="ORF">TeGR_g10905</name>
</gene>
<evidence type="ECO:0000313" key="3">
    <source>
        <dbReference type="Proteomes" id="UP001165060"/>
    </source>
</evidence>
<sequence>MALMSRNTELDLQLLHYGDLNSSLIATLRQELSTLHIVTPTPSATSDGKAVAWNASTREGVAETGDAVPVKIGGKLSGVQKRHKDKKGNLVRTESAEVEADQNEEGSSDEEDGGEGEDRFSADTFGSSSIGMFGERQTSVHGRDRNSRTLWQSDSGGVGLVKETPTSIQITLDESVVKVAQTSFSSILRMVQESQANQAQREREEQANRAQRLAFEAKERARMEREAMETQREQLLFDGLGFGSGSERGVNDGSRRGR</sequence>
<accession>A0ABQ6MD31</accession>
<evidence type="ECO:0000256" key="1">
    <source>
        <dbReference type="SAM" id="MobiDB-lite"/>
    </source>
</evidence>
<dbReference type="Proteomes" id="UP001165060">
    <property type="component" value="Unassembled WGS sequence"/>
</dbReference>
<reference evidence="2 3" key="1">
    <citation type="journal article" date="2023" name="Commun. Biol.">
        <title>Genome analysis of Parmales, the sister group of diatoms, reveals the evolutionary specialization of diatoms from phago-mixotrophs to photoautotrophs.</title>
        <authorList>
            <person name="Ban H."/>
            <person name="Sato S."/>
            <person name="Yoshikawa S."/>
            <person name="Yamada K."/>
            <person name="Nakamura Y."/>
            <person name="Ichinomiya M."/>
            <person name="Sato N."/>
            <person name="Blanc-Mathieu R."/>
            <person name="Endo H."/>
            <person name="Kuwata A."/>
            <person name="Ogata H."/>
        </authorList>
    </citation>
    <scope>NUCLEOTIDE SEQUENCE [LARGE SCALE GENOMIC DNA]</scope>
</reference>
<evidence type="ECO:0000313" key="2">
    <source>
        <dbReference type="EMBL" id="GMI23832.1"/>
    </source>
</evidence>
<comment type="caution">
    <text evidence="2">The sequence shown here is derived from an EMBL/GenBank/DDBJ whole genome shotgun (WGS) entry which is preliminary data.</text>
</comment>
<feature type="compositionally biased region" description="Basic and acidic residues" evidence="1">
    <location>
        <begin position="220"/>
        <end position="232"/>
    </location>
</feature>
<feature type="compositionally biased region" description="Basic and acidic residues" evidence="1">
    <location>
        <begin position="249"/>
        <end position="258"/>
    </location>
</feature>
<protein>
    <submittedName>
        <fullName evidence="2">Uncharacterized protein</fullName>
    </submittedName>
</protein>
<feature type="compositionally biased region" description="Acidic residues" evidence="1">
    <location>
        <begin position="96"/>
        <end position="115"/>
    </location>
</feature>
<feature type="region of interest" description="Disordered" evidence="1">
    <location>
        <begin position="220"/>
        <end position="258"/>
    </location>
</feature>
<feature type="region of interest" description="Disordered" evidence="1">
    <location>
        <begin position="77"/>
        <end position="158"/>
    </location>
</feature>
<name>A0ABQ6MD31_9STRA</name>
<keyword evidence="3" id="KW-1185">Reference proteome</keyword>
<feature type="compositionally biased region" description="Polar residues" evidence="1">
    <location>
        <begin position="124"/>
        <end position="140"/>
    </location>
</feature>
<dbReference type="EMBL" id="BRYB01003985">
    <property type="protein sequence ID" value="GMI23832.1"/>
    <property type="molecule type" value="Genomic_DNA"/>
</dbReference>
<proteinExistence type="predicted"/>
<organism evidence="2 3">
    <name type="scientific">Tetraparma gracilis</name>
    <dbReference type="NCBI Taxonomy" id="2962635"/>
    <lineage>
        <taxon>Eukaryota</taxon>
        <taxon>Sar</taxon>
        <taxon>Stramenopiles</taxon>
        <taxon>Ochrophyta</taxon>
        <taxon>Bolidophyceae</taxon>
        <taxon>Parmales</taxon>
        <taxon>Triparmaceae</taxon>
        <taxon>Tetraparma</taxon>
    </lineage>
</organism>